<accession>A0ABD2P0K1</accession>
<reference evidence="2 3" key="1">
    <citation type="journal article" date="2021" name="BMC Biol.">
        <title>Horizontally acquired antibacterial genes associated with adaptive radiation of ladybird beetles.</title>
        <authorList>
            <person name="Li H.S."/>
            <person name="Tang X.F."/>
            <person name="Huang Y.H."/>
            <person name="Xu Z.Y."/>
            <person name="Chen M.L."/>
            <person name="Du X.Y."/>
            <person name="Qiu B.Y."/>
            <person name="Chen P.T."/>
            <person name="Zhang W."/>
            <person name="Slipinski A."/>
            <person name="Escalona H.E."/>
            <person name="Waterhouse R.M."/>
            <person name="Zwick A."/>
            <person name="Pang H."/>
        </authorList>
    </citation>
    <scope>NUCLEOTIDE SEQUENCE [LARGE SCALE GENOMIC DNA]</scope>
    <source>
        <strain evidence="2">SYSU2018</strain>
    </source>
</reference>
<dbReference type="EMBL" id="JABFTP020000165">
    <property type="protein sequence ID" value="KAL3284325.1"/>
    <property type="molecule type" value="Genomic_DNA"/>
</dbReference>
<proteinExistence type="predicted"/>
<evidence type="ECO:0000313" key="2">
    <source>
        <dbReference type="EMBL" id="KAL3284325.1"/>
    </source>
</evidence>
<comment type="caution">
    <text evidence="2">The sequence shown here is derived from an EMBL/GenBank/DDBJ whole genome shotgun (WGS) entry which is preliminary data.</text>
</comment>
<dbReference type="Proteomes" id="UP001516400">
    <property type="component" value="Unassembled WGS sequence"/>
</dbReference>
<gene>
    <name evidence="2" type="ORF">HHI36_018489</name>
</gene>
<sequence length="110" mass="12103">MEEGWESHVSPLMMGVGMGDIDGMGDMPPCGGSNHEIGGEIMSHHQALRSGHAEMVGDLHHDMDREMGTEMGHGMRDHHGNGMGAQHHDYFGQEVSVTVSFEKMNKKINY</sequence>
<organism evidence="2 3">
    <name type="scientific">Cryptolaemus montrouzieri</name>
    <dbReference type="NCBI Taxonomy" id="559131"/>
    <lineage>
        <taxon>Eukaryota</taxon>
        <taxon>Metazoa</taxon>
        <taxon>Ecdysozoa</taxon>
        <taxon>Arthropoda</taxon>
        <taxon>Hexapoda</taxon>
        <taxon>Insecta</taxon>
        <taxon>Pterygota</taxon>
        <taxon>Neoptera</taxon>
        <taxon>Endopterygota</taxon>
        <taxon>Coleoptera</taxon>
        <taxon>Polyphaga</taxon>
        <taxon>Cucujiformia</taxon>
        <taxon>Coccinelloidea</taxon>
        <taxon>Coccinellidae</taxon>
        <taxon>Scymninae</taxon>
        <taxon>Scymnini</taxon>
        <taxon>Cryptolaemus</taxon>
    </lineage>
</organism>
<name>A0ABD2P0K1_9CUCU</name>
<protein>
    <submittedName>
        <fullName evidence="2">Uncharacterized protein</fullName>
    </submittedName>
</protein>
<feature type="region of interest" description="Disordered" evidence="1">
    <location>
        <begin position="65"/>
        <end position="87"/>
    </location>
</feature>
<evidence type="ECO:0000256" key="1">
    <source>
        <dbReference type="SAM" id="MobiDB-lite"/>
    </source>
</evidence>
<dbReference type="AlphaFoldDB" id="A0ABD2P0K1"/>
<evidence type="ECO:0000313" key="3">
    <source>
        <dbReference type="Proteomes" id="UP001516400"/>
    </source>
</evidence>
<keyword evidence="3" id="KW-1185">Reference proteome</keyword>